<gene>
    <name evidence="2" type="ORF">J2S63_000921</name>
</gene>
<comment type="caution">
    <text evidence="2">The sequence shown here is derived from an EMBL/GenBank/DDBJ whole genome shotgun (WGS) entry which is preliminary data.</text>
</comment>
<name>A0ABU2BRX0_9ACTN</name>
<keyword evidence="1" id="KW-0472">Membrane</keyword>
<evidence type="ECO:0000256" key="1">
    <source>
        <dbReference type="SAM" id="Phobius"/>
    </source>
</evidence>
<dbReference type="RefSeq" id="WP_310299239.1">
    <property type="nucleotide sequence ID" value="NZ_BAAAPS010000007.1"/>
</dbReference>
<keyword evidence="3" id="KW-1185">Reference proteome</keyword>
<evidence type="ECO:0000313" key="3">
    <source>
        <dbReference type="Proteomes" id="UP001183648"/>
    </source>
</evidence>
<organism evidence="2 3">
    <name type="scientific">Nocardioides marmoribigeumensis</name>
    <dbReference type="NCBI Taxonomy" id="433649"/>
    <lineage>
        <taxon>Bacteria</taxon>
        <taxon>Bacillati</taxon>
        <taxon>Actinomycetota</taxon>
        <taxon>Actinomycetes</taxon>
        <taxon>Propionibacteriales</taxon>
        <taxon>Nocardioidaceae</taxon>
        <taxon>Nocardioides</taxon>
    </lineage>
</organism>
<dbReference type="EMBL" id="JAVDYG010000001">
    <property type="protein sequence ID" value="MDR7361368.1"/>
    <property type="molecule type" value="Genomic_DNA"/>
</dbReference>
<sequence length="216" mass="23797">MSVTADYEDLVELVRAYGTFAARFGAKSVIKVAKAGGAFHEVKAMRSPYSRPEGLITLYEKLATEEERIDPNYESLQSGQPFEHLAARFMSSHPGLTSTDAAAIAELHRLHWDRHSETSWRRTVAAVIAIAAFAGQFFTAEVFKTMHWTGYGTYRTALAFGTLLAAAYLSMMILTLSSATRRSAPVRDVELVIVLVTALVHRAESARARPTTQGNE</sequence>
<reference evidence="2 3" key="1">
    <citation type="submission" date="2023-07" db="EMBL/GenBank/DDBJ databases">
        <title>Sequencing the genomes of 1000 actinobacteria strains.</title>
        <authorList>
            <person name="Klenk H.-P."/>
        </authorList>
    </citation>
    <scope>NUCLEOTIDE SEQUENCE [LARGE SCALE GENOMIC DNA]</scope>
    <source>
        <strain evidence="2 3">DSM 19426</strain>
    </source>
</reference>
<evidence type="ECO:0000313" key="2">
    <source>
        <dbReference type="EMBL" id="MDR7361368.1"/>
    </source>
</evidence>
<accession>A0ABU2BRX0</accession>
<keyword evidence="1" id="KW-0812">Transmembrane</keyword>
<keyword evidence="1" id="KW-1133">Transmembrane helix</keyword>
<feature type="transmembrane region" description="Helical" evidence="1">
    <location>
        <begin position="158"/>
        <end position="177"/>
    </location>
</feature>
<feature type="transmembrane region" description="Helical" evidence="1">
    <location>
        <begin position="119"/>
        <end position="138"/>
    </location>
</feature>
<dbReference type="Proteomes" id="UP001183648">
    <property type="component" value="Unassembled WGS sequence"/>
</dbReference>
<protein>
    <submittedName>
        <fullName evidence="2">Uncharacterized protein</fullName>
    </submittedName>
</protein>
<proteinExistence type="predicted"/>